<evidence type="ECO:0000256" key="6">
    <source>
        <dbReference type="PROSITE-ProRule" id="PRU00023"/>
    </source>
</evidence>
<dbReference type="Proteomes" id="UP001204142">
    <property type="component" value="Unassembled WGS sequence"/>
</dbReference>
<dbReference type="InterPro" id="IPR007630">
    <property type="entry name" value="RNA_pol_sigma70_r4"/>
</dbReference>
<feature type="region of interest" description="Sigma-70 factor domain-2" evidence="5">
    <location>
        <begin position="588"/>
        <end position="658"/>
    </location>
</feature>
<dbReference type="RefSeq" id="WP_256762661.1">
    <property type="nucleotide sequence ID" value="NZ_JANIGO010000001.1"/>
</dbReference>
<dbReference type="Pfam" id="PF04545">
    <property type="entry name" value="Sigma70_r4"/>
    <property type="match status" value="1"/>
</dbReference>
<dbReference type="SUPFAM" id="SSF88946">
    <property type="entry name" value="Sigma2 domain of RNA polymerase sigma factors"/>
    <property type="match status" value="1"/>
</dbReference>
<dbReference type="PROSITE" id="PS00715">
    <property type="entry name" value="SIGMA70_1"/>
    <property type="match status" value="1"/>
</dbReference>
<evidence type="ECO:0000259" key="8">
    <source>
        <dbReference type="PROSITE" id="PS00715"/>
    </source>
</evidence>
<dbReference type="InterPro" id="IPR036770">
    <property type="entry name" value="Ankyrin_rpt-contain_sf"/>
</dbReference>
<feature type="domain" description="RNA polymerase sigma-70" evidence="8">
    <location>
        <begin position="612"/>
        <end position="625"/>
    </location>
</feature>
<feature type="compositionally biased region" description="Polar residues" evidence="7">
    <location>
        <begin position="111"/>
        <end position="126"/>
    </location>
</feature>
<dbReference type="InterPro" id="IPR007631">
    <property type="entry name" value="RNA_pol_sigma_70_non-ess"/>
</dbReference>
<dbReference type="InterPro" id="IPR036388">
    <property type="entry name" value="WH-like_DNA-bd_sf"/>
</dbReference>
<feature type="domain" description="RNA polymerase sigma-70" evidence="9">
    <location>
        <begin position="780"/>
        <end position="806"/>
    </location>
</feature>
<dbReference type="InterPro" id="IPR002110">
    <property type="entry name" value="Ankyrin_rpt"/>
</dbReference>
<keyword evidence="5" id="KW-0963">Cytoplasm</keyword>
<dbReference type="EMBL" id="JANIGO010000001">
    <property type="protein sequence ID" value="MCQ8895001.1"/>
    <property type="molecule type" value="Genomic_DNA"/>
</dbReference>
<dbReference type="NCBIfam" id="TIGR02937">
    <property type="entry name" value="sigma70-ECF"/>
    <property type="match status" value="1"/>
</dbReference>
<sequence>MKGILNKLLKIAVSNGVEAAIRLHIAKGDNLNARDDAGNTPLMIAARKKQTNACRLLLENGADPLLLNLEGKNAVSIASEAGYSETAALIQSFVSIPVAAQPTDQVAEPPSSGTTEQVTHPSAVSNDFTIDLNQDELDSEWSIGDWEPEEEAHPPEEDPEIALKVKVQQKAISEHVAIDTSADWEDFDVSLPEFAEPIVRTAIAETRAAVRGALLRVLREGSVPDLQIQDIASSEFGIEDLDFSNNIRQVINDLGGQTDERHEYISIFDAFTGHLNEEETAEEERTLNSALEYLDELSGSSNDLGRLYIRQMGRGELLSREGEIKVANRIEKGLKEITEEISTSPATIAEILRMVREIREGKVVISTLVAGFFNADMIDDPVTEEDFAEFDDTDEDENHSESQAQNKHLEELKNQALERFDKVANLFEQLHKVYEKEGWGTPNHVRARTALSEELMTIRFTTKAIEKLCDIVRGQVDDVRRNERELRSIIVNKCGYPHNQFVIEFSDRDIQDNLVASKLLDLNWVEGQAVSGMPWATNIGRHISQIQDIQRNLIDLQHRVMVPLDELKNINKRMNAGERACREARKEMIEANLRLVLSIAKKYTNRGLEFLDLVQEGNIGLMKAVDKFQYRLGYKFSTYATWWIRQAITRAIADQARTIRIPVHMIETINKLNRISRQYLQEHGTKANVSVLSDRMEIPEDKIRQIVTFDMEIVPLDTLIDKEGNLQTELIADGAQSAPMNAALLHNIHVTVRDMLDSLTLNEARILRMRFGIDLSTDHTLEEIGQAFGVTRERIRQIEAKAMSKLKHPSRSDKLKDLMDIAHESIQTK</sequence>
<evidence type="ECO:0000313" key="10">
    <source>
        <dbReference type="EMBL" id="MCQ8895001.1"/>
    </source>
</evidence>
<accession>A0ABT1WBW2</accession>
<dbReference type="Pfam" id="PF04546">
    <property type="entry name" value="Sigma70_ner"/>
    <property type="match status" value="1"/>
</dbReference>
<evidence type="ECO:0000256" key="3">
    <source>
        <dbReference type="ARBA" id="ARBA00023125"/>
    </source>
</evidence>
<feature type="DNA-binding region" description="H-T-H motif" evidence="5">
    <location>
        <begin position="781"/>
        <end position="800"/>
    </location>
</feature>
<gene>
    <name evidence="5 10" type="primary">rpoD</name>
    <name evidence="10" type="ORF">NQT62_00945</name>
</gene>
<evidence type="ECO:0000256" key="1">
    <source>
        <dbReference type="ARBA" id="ARBA00023015"/>
    </source>
</evidence>
<proteinExistence type="inferred from homology"/>
<evidence type="ECO:0000256" key="5">
    <source>
        <dbReference type="HAMAP-Rule" id="MF_00963"/>
    </source>
</evidence>
<dbReference type="SUPFAM" id="SSF48403">
    <property type="entry name" value="Ankyrin repeat"/>
    <property type="match status" value="1"/>
</dbReference>
<dbReference type="InterPro" id="IPR007627">
    <property type="entry name" value="RNA_pol_sigma70_r2"/>
</dbReference>
<dbReference type="HAMAP" id="MF_00963">
    <property type="entry name" value="Sigma70_RpoD_SigA"/>
    <property type="match status" value="1"/>
</dbReference>
<dbReference type="InterPro" id="IPR050239">
    <property type="entry name" value="Sigma-70_RNA_pol_init_factors"/>
</dbReference>
<dbReference type="InterPro" id="IPR000943">
    <property type="entry name" value="RNA_pol_sigma70"/>
</dbReference>
<dbReference type="PROSITE" id="PS00716">
    <property type="entry name" value="SIGMA70_2"/>
    <property type="match status" value="1"/>
</dbReference>
<keyword evidence="1 5" id="KW-0805">Transcription regulation</keyword>
<reference evidence="10 11" key="1">
    <citation type="submission" date="2022-07" db="EMBL/GenBank/DDBJ databases">
        <authorList>
            <person name="Xamxidin M."/>
            <person name="Wu M."/>
        </authorList>
    </citation>
    <scope>NUCLEOTIDE SEQUENCE [LARGE SCALE GENOMIC DNA]</scope>
    <source>
        <strain evidence="10 11">NBRC 111650</strain>
    </source>
</reference>
<evidence type="ECO:0000256" key="4">
    <source>
        <dbReference type="ARBA" id="ARBA00023163"/>
    </source>
</evidence>
<comment type="function">
    <text evidence="5">Sigma factors are initiation factors that promote the attachment of RNA polymerase to specific initiation sites and are then released. This sigma factor is the primary sigma factor during exponential growth.</text>
</comment>
<dbReference type="Gene3D" id="1.10.10.10">
    <property type="entry name" value="Winged helix-like DNA-binding domain superfamily/Winged helix DNA-binding domain"/>
    <property type="match status" value="2"/>
</dbReference>
<dbReference type="SUPFAM" id="SSF88659">
    <property type="entry name" value="Sigma3 and sigma4 domains of RNA polymerase sigma factors"/>
    <property type="match status" value="2"/>
</dbReference>
<evidence type="ECO:0000256" key="7">
    <source>
        <dbReference type="SAM" id="MobiDB-lite"/>
    </source>
</evidence>
<comment type="caution">
    <text evidence="5">Lacks conserved residue(s) required for the propagation of feature annotation.</text>
</comment>
<protein>
    <recommendedName>
        <fullName evidence="5">RNA polymerase sigma factor RpoD</fullName>
    </recommendedName>
    <alternativeName>
        <fullName evidence="5">Sigma-70</fullName>
    </alternativeName>
</protein>
<evidence type="ECO:0000256" key="2">
    <source>
        <dbReference type="ARBA" id="ARBA00023082"/>
    </source>
</evidence>
<keyword evidence="3 5" id="KW-0238">DNA-binding</keyword>
<evidence type="ECO:0000259" key="9">
    <source>
        <dbReference type="PROSITE" id="PS00716"/>
    </source>
</evidence>
<dbReference type="Pfam" id="PF12796">
    <property type="entry name" value="Ank_2"/>
    <property type="match status" value="1"/>
</dbReference>
<comment type="similarity">
    <text evidence="5">Belongs to the sigma-70 factor family. RpoD/SigA subfamily.</text>
</comment>
<dbReference type="PROSITE" id="PS50297">
    <property type="entry name" value="ANK_REP_REGION"/>
    <property type="match status" value="1"/>
</dbReference>
<dbReference type="InterPro" id="IPR009042">
    <property type="entry name" value="RNA_pol_sigma70_r1_2"/>
</dbReference>
<dbReference type="InterPro" id="IPR007624">
    <property type="entry name" value="RNA_pol_sigma70_r3"/>
</dbReference>
<keyword evidence="2 5" id="KW-0731">Sigma factor</keyword>
<dbReference type="InterPro" id="IPR013325">
    <property type="entry name" value="RNA_pol_sigma_r2"/>
</dbReference>
<feature type="short sequence motif" description="Interaction with polymerase core subunit RpoC" evidence="5">
    <location>
        <begin position="612"/>
        <end position="615"/>
    </location>
</feature>
<dbReference type="SMART" id="SM00248">
    <property type="entry name" value="ANK"/>
    <property type="match status" value="3"/>
</dbReference>
<comment type="subcellular location">
    <subcellularLocation>
        <location evidence="5">Cytoplasm</location>
    </subcellularLocation>
</comment>
<organism evidence="10 11">
    <name type="scientific">Limnobacter humi</name>
    <dbReference type="NCBI Taxonomy" id="1778671"/>
    <lineage>
        <taxon>Bacteria</taxon>
        <taxon>Pseudomonadati</taxon>
        <taxon>Pseudomonadota</taxon>
        <taxon>Betaproteobacteria</taxon>
        <taxon>Burkholderiales</taxon>
        <taxon>Burkholderiaceae</taxon>
        <taxon>Limnobacter</taxon>
    </lineage>
</organism>
<dbReference type="Gene3D" id="1.10.601.10">
    <property type="entry name" value="RNA Polymerase Primary Sigma Factor"/>
    <property type="match status" value="1"/>
</dbReference>
<dbReference type="NCBIfam" id="NF004208">
    <property type="entry name" value="PRK05658.1"/>
    <property type="match status" value="1"/>
</dbReference>
<keyword evidence="11" id="KW-1185">Reference proteome</keyword>
<dbReference type="PRINTS" id="PR00046">
    <property type="entry name" value="SIGMA70FCT"/>
</dbReference>
<dbReference type="Pfam" id="PF00140">
    <property type="entry name" value="Sigma70_r1_2"/>
    <property type="match status" value="1"/>
</dbReference>
<keyword evidence="6" id="KW-0040">ANK repeat</keyword>
<dbReference type="InterPro" id="IPR013324">
    <property type="entry name" value="RNA_pol_sigma_r3/r4-like"/>
</dbReference>
<dbReference type="PANTHER" id="PTHR30603">
    <property type="entry name" value="RNA POLYMERASE SIGMA FACTOR RPO"/>
    <property type="match status" value="1"/>
</dbReference>
<name>A0ABT1WBW2_9BURK</name>
<keyword evidence="4 5" id="KW-0804">Transcription</keyword>
<comment type="caution">
    <text evidence="10">The sequence shown here is derived from an EMBL/GenBank/DDBJ whole genome shotgun (WGS) entry which is preliminary data.</text>
</comment>
<feature type="region of interest" description="Sigma-70 factor domain-4" evidence="5">
    <location>
        <begin position="755"/>
        <end position="808"/>
    </location>
</feature>
<dbReference type="InterPro" id="IPR014284">
    <property type="entry name" value="RNA_pol_sigma-70_dom"/>
</dbReference>
<dbReference type="Gene3D" id="1.25.40.20">
    <property type="entry name" value="Ankyrin repeat-containing domain"/>
    <property type="match status" value="1"/>
</dbReference>
<dbReference type="Pfam" id="PF04539">
    <property type="entry name" value="Sigma70_r3"/>
    <property type="match status" value="1"/>
</dbReference>
<feature type="repeat" description="ANK" evidence="6">
    <location>
        <begin position="37"/>
        <end position="69"/>
    </location>
</feature>
<evidence type="ECO:0000313" key="11">
    <source>
        <dbReference type="Proteomes" id="UP001204142"/>
    </source>
</evidence>
<dbReference type="PANTHER" id="PTHR30603:SF60">
    <property type="entry name" value="RNA POLYMERASE SIGMA FACTOR RPOD"/>
    <property type="match status" value="1"/>
</dbReference>
<dbReference type="CDD" id="cd06171">
    <property type="entry name" value="Sigma70_r4"/>
    <property type="match status" value="1"/>
</dbReference>
<dbReference type="PROSITE" id="PS50088">
    <property type="entry name" value="ANK_REPEAT"/>
    <property type="match status" value="1"/>
</dbReference>
<dbReference type="InterPro" id="IPR028630">
    <property type="entry name" value="Sigma70_RpoD"/>
</dbReference>
<dbReference type="Pfam" id="PF04542">
    <property type="entry name" value="Sigma70_r2"/>
    <property type="match status" value="1"/>
</dbReference>
<comment type="subunit">
    <text evidence="5">Interacts transiently with the RNA polymerase catalytic core.</text>
</comment>
<feature type="region of interest" description="Disordered" evidence="7">
    <location>
        <begin position="103"/>
        <end position="126"/>
    </location>
</feature>